<organism evidence="1 2">
    <name type="scientific">Eretmocerus hayati</name>
    <dbReference type="NCBI Taxonomy" id="131215"/>
    <lineage>
        <taxon>Eukaryota</taxon>
        <taxon>Metazoa</taxon>
        <taxon>Ecdysozoa</taxon>
        <taxon>Arthropoda</taxon>
        <taxon>Hexapoda</taxon>
        <taxon>Insecta</taxon>
        <taxon>Pterygota</taxon>
        <taxon>Neoptera</taxon>
        <taxon>Endopterygota</taxon>
        <taxon>Hymenoptera</taxon>
        <taxon>Apocrita</taxon>
        <taxon>Proctotrupomorpha</taxon>
        <taxon>Chalcidoidea</taxon>
        <taxon>Aphelinidae</taxon>
        <taxon>Aphelininae</taxon>
        <taxon>Eretmocerus</taxon>
    </lineage>
</organism>
<gene>
    <name evidence="1" type="ORF">QAD02_014973</name>
</gene>
<sequence>MGWREQSLGIKEKLPRTLNSITDTFLHCQNLQELSLCRCVMEVDDEYLSKLFRNNQNLSSLTLCRYESIGKCFTYLPLDKIEQIHLHYCTVDVQFIKPIMKNALKLHTLAIQVGLGCSSQFNQLEFSPVVPLKILELNLEDQIGPNLTSAICRLENLTSLSLRGTALNDAQLNKIVLGCAKLVRLNLGRNDDLTDMIFQSINSLSKLKVLSLTAMNNLTDAEIQKLFNNLRKLDVSLTNFSASAILSVIKNLQCLELLMVCCCKQLKTCFVKSAIDIVKQRDNKIPLKIEAFGTYIDVGQVEDMSSLVKAISR</sequence>
<comment type="caution">
    <text evidence="1">The sequence shown here is derived from an EMBL/GenBank/DDBJ whole genome shotgun (WGS) entry which is preliminary data.</text>
</comment>
<dbReference type="Proteomes" id="UP001239111">
    <property type="component" value="Chromosome 2"/>
</dbReference>
<protein>
    <submittedName>
        <fullName evidence="1">Uncharacterized protein</fullName>
    </submittedName>
</protein>
<proteinExistence type="predicted"/>
<keyword evidence="2" id="KW-1185">Reference proteome</keyword>
<evidence type="ECO:0000313" key="1">
    <source>
        <dbReference type="EMBL" id="KAJ8679186.1"/>
    </source>
</evidence>
<accession>A0ACC2P887</accession>
<dbReference type="EMBL" id="CM056742">
    <property type="protein sequence ID" value="KAJ8679186.1"/>
    <property type="molecule type" value="Genomic_DNA"/>
</dbReference>
<evidence type="ECO:0000313" key="2">
    <source>
        <dbReference type="Proteomes" id="UP001239111"/>
    </source>
</evidence>
<reference evidence="1" key="1">
    <citation type="submission" date="2023-04" db="EMBL/GenBank/DDBJ databases">
        <title>A chromosome-level genome assembly of the parasitoid wasp Eretmocerus hayati.</title>
        <authorList>
            <person name="Zhong Y."/>
            <person name="Liu S."/>
            <person name="Liu Y."/>
        </authorList>
    </citation>
    <scope>NUCLEOTIDE SEQUENCE</scope>
    <source>
        <strain evidence="1">ZJU_SS_LIU_2023</strain>
    </source>
</reference>
<name>A0ACC2P887_9HYME</name>